<comment type="caution">
    <text evidence="3">The sequence shown here is derived from an EMBL/GenBank/DDBJ whole genome shotgun (WGS) entry which is preliminary data.</text>
</comment>
<dbReference type="Proteomes" id="UP000641137">
    <property type="component" value="Unassembled WGS sequence"/>
</dbReference>
<dbReference type="InterPro" id="IPR007539">
    <property type="entry name" value="DUF551"/>
</dbReference>
<evidence type="ECO:0000259" key="2">
    <source>
        <dbReference type="Pfam" id="PF04448"/>
    </source>
</evidence>
<evidence type="ECO:0000256" key="1">
    <source>
        <dbReference type="SAM" id="MobiDB-lite"/>
    </source>
</evidence>
<dbReference type="AlphaFoldDB" id="A0A8J3DLW7"/>
<dbReference type="Pfam" id="PF04448">
    <property type="entry name" value="DUF551"/>
    <property type="match status" value="1"/>
</dbReference>
<gene>
    <name evidence="3" type="ORF">GCM10010136_02470</name>
</gene>
<reference evidence="3" key="2">
    <citation type="submission" date="2020-09" db="EMBL/GenBank/DDBJ databases">
        <authorList>
            <person name="Sun Q."/>
            <person name="Kim S."/>
        </authorList>
    </citation>
    <scope>NUCLEOTIDE SEQUENCE</scope>
    <source>
        <strain evidence="3">KCTC 42097</strain>
    </source>
</reference>
<accession>A0A8J3DLW7</accession>
<reference evidence="3" key="1">
    <citation type="journal article" date="2014" name="Int. J. Syst. Evol. Microbiol.">
        <title>Complete genome sequence of Corynebacterium casei LMG S-19264T (=DSM 44701T), isolated from a smear-ripened cheese.</title>
        <authorList>
            <consortium name="US DOE Joint Genome Institute (JGI-PGF)"/>
            <person name="Walter F."/>
            <person name="Albersmeier A."/>
            <person name="Kalinowski J."/>
            <person name="Ruckert C."/>
        </authorList>
    </citation>
    <scope>NUCLEOTIDE SEQUENCE</scope>
    <source>
        <strain evidence="3">KCTC 42097</strain>
    </source>
</reference>
<dbReference type="EMBL" id="BMZO01000001">
    <property type="protein sequence ID" value="GHC61737.1"/>
    <property type="molecule type" value="Genomic_DNA"/>
</dbReference>
<feature type="domain" description="DUF551" evidence="2">
    <location>
        <begin position="10"/>
        <end position="71"/>
    </location>
</feature>
<organism evidence="3 4">
    <name type="scientific">Limoniibacter endophyticus</name>
    <dbReference type="NCBI Taxonomy" id="1565040"/>
    <lineage>
        <taxon>Bacteria</taxon>
        <taxon>Pseudomonadati</taxon>
        <taxon>Pseudomonadota</taxon>
        <taxon>Alphaproteobacteria</taxon>
        <taxon>Hyphomicrobiales</taxon>
        <taxon>Bartonellaceae</taxon>
        <taxon>Limoniibacter</taxon>
    </lineage>
</organism>
<keyword evidence="4" id="KW-1185">Reference proteome</keyword>
<evidence type="ECO:0000313" key="4">
    <source>
        <dbReference type="Proteomes" id="UP000641137"/>
    </source>
</evidence>
<evidence type="ECO:0000313" key="3">
    <source>
        <dbReference type="EMBL" id="GHC61737.1"/>
    </source>
</evidence>
<name>A0A8J3DLW7_9HYPH</name>
<feature type="region of interest" description="Disordered" evidence="1">
    <location>
        <begin position="52"/>
        <end position="74"/>
    </location>
</feature>
<sequence>MQWQPIETAPKDGTPILTYSMDAYDDGRPYPMLIVAWDLPWEWTIFSEDGTTQSGTDYEPTHWMPLPAAPTGAA</sequence>
<protein>
    <recommendedName>
        <fullName evidence="2">DUF551 domain-containing protein</fullName>
    </recommendedName>
</protein>
<dbReference type="RefSeq" id="WP_189487006.1">
    <property type="nucleotide sequence ID" value="NZ_BMZO01000001.1"/>
</dbReference>
<proteinExistence type="predicted"/>